<comment type="caution">
    <text evidence="1">The sequence shown here is derived from an EMBL/GenBank/DDBJ whole genome shotgun (WGS) entry which is preliminary data.</text>
</comment>
<accession>A0A150P0N8</accession>
<dbReference type="AlphaFoldDB" id="A0A150P0N8"/>
<sequence length="93" mass="9613">MANIALLSTLAGCAGGPEPDGWWVVKSGESFTVIDPEGDATSVPDVTVETSQELGVARQALGSSPGGTADIIRCKNCHCTKDFCACDECTFSD</sequence>
<proteinExistence type="predicted"/>
<dbReference type="Proteomes" id="UP000075420">
    <property type="component" value="Unassembled WGS sequence"/>
</dbReference>
<protein>
    <submittedName>
        <fullName evidence="1">Uncharacterized protein</fullName>
    </submittedName>
</protein>
<reference evidence="1 2" key="1">
    <citation type="submission" date="2014-02" db="EMBL/GenBank/DDBJ databases">
        <title>The small core and large imbalanced accessory genome model reveals a collaborative survival strategy of Sorangium cellulosum strains in nature.</title>
        <authorList>
            <person name="Han K."/>
            <person name="Peng R."/>
            <person name="Blom J."/>
            <person name="Li Y.-Z."/>
        </authorList>
    </citation>
    <scope>NUCLEOTIDE SEQUENCE [LARGE SCALE GENOMIC DNA]</scope>
    <source>
        <strain evidence="1 2">So0157-25</strain>
    </source>
</reference>
<gene>
    <name evidence="1" type="ORF">BE08_26660</name>
</gene>
<dbReference type="EMBL" id="JELY01003502">
    <property type="protein sequence ID" value="KYF48397.1"/>
    <property type="molecule type" value="Genomic_DNA"/>
</dbReference>
<name>A0A150P0N8_SORCE</name>
<evidence type="ECO:0000313" key="1">
    <source>
        <dbReference type="EMBL" id="KYF48397.1"/>
    </source>
</evidence>
<evidence type="ECO:0000313" key="2">
    <source>
        <dbReference type="Proteomes" id="UP000075420"/>
    </source>
</evidence>
<organism evidence="1 2">
    <name type="scientific">Sorangium cellulosum</name>
    <name type="common">Polyangium cellulosum</name>
    <dbReference type="NCBI Taxonomy" id="56"/>
    <lineage>
        <taxon>Bacteria</taxon>
        <taxon>Pseudomonadati</taxon>
        <taxon>Myxococcota</taxon>
        <taxon>Polyangia</taxon>
        <taxon>Polyangiales</taxon>
        <taxon>Polyangiaceae</taxon>
        <taxon>Sorangium</taxon>
    </lineage>
</organism>